<dbReference type="EMBL" id="CM043805">
    <property type="protein sequence ID" value="KAI4805705.1"/>
    <property type="molecule type" value="Genomic_DNA"/>
</dbReference>
<evidence type="ECO:0000313" key="1">
    <source>
        <dbReference type="EMBL" id="KAI4805705.1"/>
    </source>
</evidence>
<proteinExistence type="predicted"/>
<evidence type="ECO:0000313" key="2">
    <source>
        <dbReference type="Proteomes" id="UP001057452"/>
    </source>
</evidence>
<name>A0ACB9VYT9_CHAAC</name>
<reference evidence="1" key="1">
    <citation type="submission" date="2022-05" db="EMBL/GenBank/DDBJ databases">
        <title>Chromosome-level genome of Chaenocephalus aceratus.</title>
        <authorList>
            <person name="Park H."/>
        </authorList>
    </citation>
    <scope>NUCLEOTIDE SEQUENCE</scope>
    <source>
        <strain evidence="1">KU_202001</strain>
    </source>
</reference>
<accession>A0ACB9VYT9</accession>
<comment type="caution">
    <text evidence="1">The sequence shown here is derived from an EMBL/GenBank/DDBJ whole genome shotgun (WGS) entry which is preliminary data.</text>
</comment>
<gene>
    <name evidence="1" type="ORF">KUCAC02_010304</name>
</gene>
<sequence>MCCTATNTIQKQKKRTPPKMDVSLYPQSPELTEILEEAGTSKVYCLTCEKSEGNISLESLSYNVVMSFCDKHAAGPQEKNASGDSPDQRPDCRRLSFGDKQNGTPSKRRSKVSWALLRDDSSNSGDNEPDSITAPLDTDIDDSEHLVCEPLMQSLMKHNESHRRSTSEDNLEGESRDGASDEDETINSEAESESLLLLSLKPLPASQADFSTQTSPVSLPVKFGVRRRHRQTMEEVCT</sequence>
<organism evidence="1 2">
    <name type="scientific">Chaenocephalus aceratus</name>
    <name type="common">Blackfin icefish</name>
    <name type="synonym">Chaenichthys aceratus</name>
    <dbReference type="NCBI Taxonomy" id="36190"/>
    <lineage>
        <taxon>Eukaryota</taxon>
        <taxon>Metazoa</taxon>
        <taxon>Chordata</taxon>
        <taxon>Craniata</taxon>
        <taxon>Vertebrata</taxon>
        <taxon>Euteleostomi</taxon>
        <taxon>Actinopterygii</taxon>
        <taxon>Neopterygii</taxon>
        <taxon>Teleostei</taxon>
        <taxon>Neoteleostei</taxon>
        <taxon>Acanthomorphata</taxon>
        <taxon>Eupercaria</taxon>
        <taxon>Perciformes</taxon>
        <taxon>Notothenioidei</taxon>
        <taxon>Channichthyidae</taxon>
        <taxon>Chaenocephalus</taxon>
    </lineage>
</organism>
<keyword evidence="2" id="KW-1185">Reference proteome</keyword>
<protein>
    <submittedName>
        <fullName evidence="1">Uncharacterized protein</fullName>
    </submittedName>
</protein>
<dbReference type="Proteomes" id="UP001057452">
    <property type="component" value="Chromosome 21"/>
</dbReference>